<dbReference type="InterPro" id="IPR034261">
    <property type="entry name" value="CNOT4_RRM"/>
</dbReference>
<dbReference type="Gene3D" id="3.30.40.10">
    <property type="entry name" value="Zinc/RING finger domain, C3HC4 (zinc finger)"/>
    <property type="match status" value="1"/>
</dbReference>
<feature type="region of interest" description="Disordered" evidence="2">
    <location>
        <begin position="269"/>
        <end position="292"/>
    </location>
</feature>
<dbReference type="SMART" id="SM00361">
    <property type="entry name" value="RRM_1"/>
    <property type="match status" value="1"/>
</dbReference>
<dbReference type="InterPro" id="IPR012677">
    <property type="entry name" value="Nucleotide-bd_a/b_plait_sf"/>
</dbReference>
<feature type="compositionally biased region" description="Polar residues" evidence="2">
    <location>
        <begin position="272"/>
        <end position="290"/>
    </location>
</feature>
<dbReference type="EMBL" id="JAHRHJ020000010">
    <property type="protein sequence ID" value="KAH9298946.1"/>
    <property type="molecule type" value="Genomic_DNA"/>
</dbReference>
<dbReference type="GO" id="GO:0004842">
    <property type="term" value="F:ubiquitin-protein transferase activity"/>
    <property type="evidence" value="ECO:0007669"/>
    <property type="project" value="InterPro"/>
</dbReference>
<feature type="domain" description="RRM" evidence="3">
    <location>
        <begin position="78"/>
        <end position="165"/>
    </location>
</feature>
<reference evidence="4 5" key="1">
    <citation type="journal article" date="2021" name="Nat. Plants">
        <title>The Taxus genome provides insights into paclitaxel biosynthesis.</title>
        <authorList>
            <person name="Xiong X."/>
            <person name="Gou J."/>
            <person name="Liao Q."/>
            <person name="Li Y."/>
            <person name="Zhou Q."/>
            <person name="Bi G."/>
            <person name="Li C."/>
            <person name="Du R."/>
            <person name="Wang X."/>
            <person name="Sun T."/>
            <person name="Guo L."/>
            <person name="Liang H."/>
            <person name="Lu P."/>
            <person name="Wu Y."/>
            <person name="Zhang Z."/>
            <person name="Ro D.K."/>
            <person name="Shang Y."/>
            <person name="Huang S."/>
            <person name="Yan J."/>
        </authorList>
    </citation>
    <scope>NUCLEOTIDE SEQUENCE [LARGE SCALE GENOMIC DNA]</scope>
    <source>
        <strain evidence="4">Ta-2019</strain>
    </source>
</reference>
<dbReference type="PROSITE" id="PS50102">
    <property type="entry name" value="RRM"/>
    <property type="match status" value="1"/>
</dbReference>
<evidence type="ECO:0000313" key="4">
    <source>
        <dbReference type="EMBL" id="KAH9298946.1"/>
    </source>
</evidence>
<dbReference type="Gene3D" id="3.30.70.330">
    <property type="match status" value="1"/>
</dbReference>
<organism evidence="4 5">
    <name type="scientific">Taxus chinensis</name>
    <name type="common">Chinese yew</name>
    <name type="synonym">Taxus wallichiana var. chinensis</name>
    <dbReference type="NCBI Taxonomy" id="29808"/>
    <lineage>
        <taxon>Eukaryota</taxon>
        <taxon>Viridiplantae</taxon>
        <taxon>Streptophyta</taxon>
        <taxon>Embryophyta</taxon>
        <taxon>Tracheophyta</taxon>
        <taxon>Spermatophyta</taxon>
        <taxon>Pinopsida</taxon>
        <taxon>Pinidae</taxon>
        <taxon>Conifers II</taxon>
        <taxon>Cupressales</taxon>
        <taxon>Taxaceae</taxon>
        <taxon>Taxus</taxon>
    </lineage>
</organism>
<dbReference type="InterPro" id="IPR003954">
    <property type="entry name" value="RRM_euk-type"/>
</dbReference>
<keyword evidence="1" id="KW-0694">RNA-binding</keyword>
<accession>A0AA38FFC0</accession>
<protein>
    <recommendedName>
        <fullName evidence="3">RRM domain-containing protein</fullName>
    </recommendedName>
</protein>
<keyword evidence="5" id="KW-1185">Reference proteome</keyword>
<dbReference type="GO" id="GO:0003723">
    <property type="term" value="F:RNA binding"/>
    <property type="evidence" value="ECO:0007669"/>
    <property type="project" value="UniProtKB-UniRule"/>
</dbReference>
<dbReference type="SUPFAM" id="SSF54928">
    <property type="entry name" value="RNA-binding domain, RBD"/>
    <property type="match status" value="1"/>
</dbReference>
<dbReference type="AlphaFoldDB" id="A0AA38FFC0"/>
<name>A0AA38FFC0_TAXCH</name>
<dbReference type="InterPro" id="IPR039780">
    <property type="entry name" value="Mot2"/>
</dbReference>
<dbReference type="OMA" id="SERDLYM"/>
<evidence type="ECO:0000259" key="3">
    <source>
        <dbReference type="PROSITE" id="PS50102"/>
    </source>
</evidence>
<dbReference type="PANTHER" id="PTHR12603:SF0">
    <property type="entry name" value="CCR4-NOT TRANSCRIPTION COMPLEX SUBUNIT 4"/>
    <property type="match status" value="1"/>
</dbReference>
<evidence type="ECO:0000256" key="2">
    <source>
        <dbReference type="SAM" id="MobiDB-lite"/>
    </source>
</evidence>
<dbReference type="InterPro" id="IPR013083">
    <property type="entry name" value="Znf_RING/FYVE/PHD"/>
</dbReference>
<dbReference type="CDD" id="cd12438">
    <property type="entry name" value="RRM_CNOT4"/>
    <property type="match status" value="1"/>
</dbReference>
<proteinExistence type="predicted"/>
<evidence type="ECO:0000313" key="5">
    <source>
        <dbReference type="Proteomes" id="UP000824469"/>
    </source>
</evidence>
<comment type="caution">
    <text evidence="4">The sequence shown here is derived from an EMBL/GenBank/DDBJ whole genome shotgun (WGS) entry which is preliminary data.</text>
</comment>
<feature type="non-terminal residue" evidence="4">
    <location>
        <position position="1"/>
    </location>
</feature>
<dbReference type="PANTHER" id="PTHR12603">
    <property type="entry name" value="CCR4-NOT TRANSCRIPTION COMPLEX RELATED"/>
    <property type="match status" value="1"/>
</dbReference>
<dbReference type="Proteomes" id="UP000824469">
    <property type="component" value="Unassembled WGS sequence"/>
</dbReference>
<dbReference type="GO" id="GO:0016567">
    <property type="term" value="P:protein ubiquitination"/>
    <property type="evidence" value="ECO:0007669"/>
    <property type="project" value="TreeGrafter"/>
</dbReference>
<sequence>VCVWCWHQITEMAEKDDLEGRCPACRMPYNKEKIVGMSPRCQRQIDVKSEKRHRSYKTKIKITEERNNLSNARVIQKNLVYVAGMPASLADEKTLECREFFGQYGQILKVSIARSHSGSAQDSATGSTVNVYITFVKEEEATCCIQAVNGYVLEGSLLRACYGATKYCYSWLKNVPCKNPDCLFLHNLGIEEDTFRKEEMASKCRSKNQQFYVLRSSSQQCSGHCLPPPATEGAQVKIALGIETIGKSTESPAAASWGFNTAQEISLPGRTPTIQGSMNPKSKVSHSSYMSPPPNLHTSVTAVASVVPVLITDHGKPYSTNKGGRRLVSSKSAKMNSVKCNVTSVRYKALNGCVKDSRAMSTSQVVNSGQATQGSVTSLINLDGKSETLDGLKNLVKTRSCNIQQGSSEPGSLYVRKMAKTKSTDEVCVSFGTVYGIPKTALPISAPHGNNEVSVSEINESTVIVSSHKNKTDKSFDTSFPCADFSEDKDEHSLERYVVESRNKYGVKNPVDARHPINYKEQSENSLTKHGRKQRDSQVMPCMDSVQGLADTAISVCEASSSVRDRRNVKDQSNSKFLNNVICHGNHNNNCSTYHEVEEKSFPHLTNSTVDSVQYATIKSVSDSSHRSARSSIQTAAKLDMTKICEIRSEKLNCSNGMEHDILPELNEGCSDGGDNSIISNTLNLNLDFSEDTTAPTHNLARLHIAETDAHNVSSTDVSSFWKLQKSSQSRFLFARSEDSRETSSHSSNPYLTSSSELQLDLLNGKDLLKIRDDYDQVFFVKFLWTDSFAGLARFLAWSSWRTYTHIVPEGSHHRSFSIHNTVAKVCYAGADPYPDADADANPYADPDLDLIVAKASGTKASSSCFECSP</sequence>
<dbReference type="InterPro" id="IPR000504">
    <property type="entry name" value="RRM_dom"/>
</dbReference>
<dbReference type="InterPro" id="IPR035979">
    <property type="entry name" value="RBD_domain_sf"/>
</dbReference>
<evidence type="ECO:0000256" key="1">
    <source>
        <dbReference type="PROSITE-ProRule" id="PRU00176"/>
    </source>
</evidence>
<gene>
    <name evidence="4" type="ORF">KI387_030628</name>
</gene>
<dbReference type="GO" id="GO:0030014">
    <property type="term" value="C:CCR4-NOT complex"/>
    <property type="evidence" value="ECO:0007669"/>
    <property type="project" value="InterPro"/>
</dbReference>